<dbReference type="Proteomes" id="UP001236507">
    <property type="component" value="Unassembled WGS sequence"/>
</dbReference>
<evidence type="ECO:0000313" key="2">
    <source>
        <dbReference type="EMBL" id="MDI9858234.1"/>
    </source>
</evidence>
<accession>A0ABT6Y445</accession>
<proteinExistence type="predicted"/>
<feature type="region of interest" description="Disordered" evidence="1">
    <location>
        <begin position="1"/>
        <end position="50"/>
    </location>
</feature>
<organism evidence="2 3">
    <name type="scientific">Flectobacillus roseus</name>
    <dbReference type="NCBI Taxonomy" id="502259"/>
    <lineage>
        <taxon>Bacteria</taxon>
        <taxon>Pseudomonadati</taxon>
        <taxon>Bacteroidota</taxon>
        <taxon>Cytophagia</taxon>
        <taxon>Cytophagales</taxon>
        <taxon>Flectobacillaceae</taxon>
        <taxon>Flectobacillus</taxon>
    </lineage>
</organism>
<dbReference type="RefSeq" id="WP_283343479.1">
    <property type="nucleotide sequence ID" value="NZ_JASHIF010000002.1"/>
</dbReference>
<evidence type="ECO:0008006" key="4">
    <source>
        <dbReference type="Google" id="ProtNLM"/>
    </source>
</evidence>
<reference evidence="2 3" key="1">
    <citation type="submission" date="2023-05" db="EMBL/GenBank/DDBJ databases">
        <title>Novel species of genus Flectobacillus isolated from stream in China.</title>
        <authorList>
            <person name="Lu H."/>
        </authorList>
    </citation>
    <scope>NUCLEOTIDE SEQUENCE [LARGE SCALE GENOMIC DNA]</scope>
    <source>
        <strain evidence="2 3">KCTC 42575</strain>
    </source>
</reference>
<feature type="compositionally biased region" description="Polar residues" evidence="1">
    <location>
        <begin position="1"/>
        <end position="12"/>
    </location>
</feature>
<comment type="caution">
    <text evidence="2">The sequence shown here is derived from an EMBL/GenBank/DDBJ whole genome shotgun (WGS) entry which is preliminary data.</text>
</comment>
<dbReference type="EMBL" id="JASHIF010000002">
    <property type="protein sequence ID" value="MDI9858234.1"/>
    <property type="molecule type" value="Genomic_DNA"/>
</dbReference>
<feature type="compositionally biased region" description="Basic and acidic residues" evidence="1">
    <location>
        <begin position="22"/>
        <end position="50"/>
    </location>
</feature>
<evidence type="ECO:0000313" key="3">
    <source>
        <dbReference type="Proteomes" id="UP001236507"/>
    </source>
</evidence>
<keyword evidence="3" id="KW-1185">Reference proteome</keyword>
<evidence type="ECO:0000256" key="1">
    <source>
        <dbReference type="SAM" id="MobiDB-lite"/>
    </source>
</evidence>
<gene>
    <name evidence="2" type="ORF">QM524_03320</name>
</gene>
<protein>
    <recommendedName>
        <fullName evidence="4">YpzG family protein</fullName>
    </recommendedName>
</protein>
<sequence>MAKQSWSALNRHTNWRAHKAKKQDNPRYMHTFQKGENHNPENDKVSYDWI</sequence>
<name>A0ABT6Y445_9BACT</name>